<accession>A0A8J3HVQ5</accession>
<comment type="caution">
    <text evidence="1">The sequence shown here is derived from an EMBL/GenBank/DDBJ whole genome shotgun (WGS) entry which is preliminary data.</text>
</comment>
<name>A0A8J3HVQ5_9CHLR</name>
<dbReference type="AlphaFoldDB" id="A0A8J3HVQ5"/>
<proteinExistence type="predicted"/>
<keyword evidence="2" id="KW-1185">Reference proteome</keyword>
<dbReference type="EMBL" id="BNJF01000001">
    <property type="protein sequence ID" value="GHO44091.1"/>
    <property type="molecule type" value="Genomic_DNA"/>
</dbReference>
<sequence>MDIEDVYQALDKAPAIWAYCVGHPGQKKGWLCMVEPNAKDTNRRRWETSEPWQTVQAAFLSNWRDTPNIEAAQRERKREVNLDRAEKAIVGYATTYGAWLQDSLSPDAGVSIVLQRLYIRMLEIWEERGVDFQTLRQQKELIYHIV</sequence>
<reference evidence="1" key="1">
    <citation type="submission" date="2020-10" db="EMBL/GenBank/DDBJ databases">
        <title>Taxonomic study of unclassified bacteria belonging to the class Ktedonobacteria.</title>
        <authorList>
            <person name="Yabe S."/>
            <person name="Wang C.M."/>
            <person name="Zheng Y."/>
            <person name="Sakai Y."/>
            <person name="Cavaletti L."/>
            <person name="Monciardini P."/>
            <person name="Donadio S."/>
        </authorList>
    </citation>
    <scope>NUCLEOTIDE SEQUENCE</scope>
    <source>
        <strain evidence="1">SOSP1-1</strain>
    </source>
</reference>
<gene>
    <name evidence="1" type="ORF">KSX_22540</name>
</gene>
<organism evidence="1 2">
    <name type="scientific">Ktedonospora formicarum</name>
    <dbReference type="NCBI Taxonomy" id="2778364"/>
    <lineage>
        <taxon>Bacteria</taxon>
        <taxon>Bacillati</taxon>
        <taxon>Chloroflexota</taxon>
        <taxon>Ktedonobacteria</taxon>
        <taxon>Ktedonobacterales</taxon>
        <taxon>Ktedonobacteraceae</taxon>
        <taxon>Ktedonospora</taxon>
    </lineage>
</organism>
<dbReference type="Proteomes" id="UP000612362">
    <property type="component" value="Unassembled WGS sequence"/>
</dbReference>
<dbReference type="RefSeq" id="WP_220193516.1">
    <property type="nucleotide sequence ID" value="NZ_BNJF01000001.1"/>
</dbReference>
<protein>
    <submittedName>
        <fullName evidence="1">Uncharacterized protein</fullName>
    </submittedName>
</protein>
<evidence type="ECO:0000313" key="1">
    <source>
        <dbReference type="EMBL" id="GHO44091.1"/>
    </source>
</evidence>
<evidence type="ECO:0000313" key="2">
    <source>
        <dbReference type="Proteomes" id="UP000612362"/>
    </source>
</evidence>